<name>A0A9P6JN28_9AGAR</name>
<proteinExistence type="predicted"/>
<feature type="compositionally biased region" description="Acidic residues" evidence="1">
    <location>
        <begin position="93"/>
        <end position="103"/>
    </location>
</feature>
<sequence>MFRSVWFSYASLQDFGGDMTCPTCGPEPKVVIFDGITLAFGKKHLTSTLKPPTLLDTDSGQTALLDPALRKLIRLVITGRSLVLKDGDRATGEEDSENDDSEVEERSSRRSTKAKMAKLMLERLDAIPKVAQQLRSVDIHLGALFERYCGVGPILSKVPVPKPIISLFRELSAEESIIQLIPCPSLSPLQSFNSAPSWDRLQNLKCIPALYNALRLDWATQPNGQFSEVTLSVSRWLENRAEIVLNSLIRHQIDPLPKHTFTTAGNNDWMKTGCLYSMPQVRTRPQYPNLKHDQNSEASGRRGAKCSKHYSQYGERRLTGGIMVCWCSHSVSYGFHCIPKSEGRNDVFSAIYTRWKTAPDWIVYDFACASAPYCMTREADFFKNTRQGIDDCHSNGHSKCSPACFIKTYADLDPRLAKVNTSAGECGNNGLNRIRKPVSYMKQDRAIIYIRTFIAVWNRLKIRRMSEAPH</sequence>
<reference evidence="2" key="1">
    <citation type="submission" date="2020-11" db="EMBL/GenBank/DDBJ databases">
        <authorList>
            <consortium name="DOE Joint Genome Institute"/>
            <person name="Ahrendt S."/>
            <person name="Riley R."/>
            <person name="Andreopoulos W."/>
            <person name="Labutti K."/>
            <person name="Pangilinan J."/>
            <person name="Ruiz-Duenas F.J."/>
            <person name="Barrasa J.M."/>
            <person name="Sanchez-Garcia M."/>
            <person name="Camarero S."/>
            <person name="Miyauchi S."/>
            <person name="Serrano A."/>
            <person name="Linde D."/>
            <person name="Babiker R."/>
            <person name="Drula E."/>
            <person name="Ayuso-Fernandez I."/>
            <person name="Pacheco R."/>
            <person name="Padilla G."/>
            <person name="Ferreira P."/>
            <person name="Barriuso J."/>
            <person name="Kellner H."/>
            <person name="Castanera R."/>
            <person name="Alfaro M."/>
            <person name="Ramirez L."/>
            <person name="Pisabarro A.G."/>
            <person name="Kuo A."/>
            <person name="Tritt A."/>
            <person name="Lipzen A."/>
            <person name="He G."/>
            <person name="Yan M."/>
            <person name="Ng V."/>
            <person name="Cullen D."/>
            <person name="Martin F."/>
            <person name="Rosso M.-N."/>
            <person name="Henrissat B."/>
            <person name="Hibbett D."/>
            <person name="Martinez A.T."/>
            <person name="Grigoriev I.V."/>
        </authorList>
    </citation>
    <scope>NUCLEOTIDE SEQUENCE</scope>
    <source>
        <strain evidence="2">CBS 506.95</strain>
    </source>
</reference>
<organism evidence="2 3">
    <name type="scientific">Crepidotus variabilis</name>
    <dbReference type="NCBI Taxonomy" id="179855"/>
    <lineage>
        <taxon>Eukaryota</taxon>
        <taxon>Fungi</taxon>
        <taxon>Dikarya</taxon>
        <taxon>Basidiomycota</taxon>
        <taxon>Agaricomycotina</taxon>
        <taxon>Agaricomycetes</taxon>
        <taxon>Agaricomycetidae</taxon>
        <taxon>Agaricales</taxon>
        <taxon>Agaricineae</taxon>
        <taxon>Crepidotaceae</taxon>
        <taxon>Crepidotus</taxon>
    </lineage>
</organism>
<accession>A0A9P6JN28</accession>
<gene>
    <name evidence="2" type="ORF">CPB83DRAFT_940100</name>
</gene>
<dbReference type="PANTHER" id="PTHR34305:SF1">
    <property type="entry name" value="SWIM-TYPE DOMAIN-CONTAINING PROTEIN"/>
    <property type="match status" value="1"/>
</dbReference>
<comment type="caution">
    <text evidence="2">The sequence shown here is derived from an EMBL/GenBank/DDBJ whole genome shotgun (WGS) entry which is preliminary data.</text>
</comment>
<dbReference type="Proteomes" id="UP000807306">
    <property type="component" value="Unassembled WGS sequence"/>
</dbReference>
<evidence type="ECO:0000256" key="1">
    <source>
        <dbReference type="SAM" id="MobiDB-lite"/>
    </source>
</evidence>
<dbReference type="EMBL" id="MU157874">
    <property type="protein sequence ID" value="KAF9526219.1"/>
    <property type="molecule type" value="Genomic_DNA"/>
</dbReference>
<dbReference type="PANTHER" id="PTHR34305">
    <property type="entry name" value="EXPRESSED PROTEIN"/>
    <property type="match status" value="1"/>
</dbReference>
<evidence type="ECO:0000313" key="3">
    <source>
        <dbReference type="Proteomes" id="UP000807306"/>
    </source>
</evidence>
<keyword evidence="3" id="KW-1185">Reference proteome</keyword>
<feature type="region of interest" description="Disordered" evidence="1">
    <location>
        <begin position="88"/>
        <end position="111"/>
    </location>
</feature>
<protein>
    <submittedName>
        <fullName evidence="2">Uncharacterized protein</fullName>
    </submittedName>
</protein>
<dbReference type="OrthoDB" id="5598737at2759"/>
<dbReference type="AlphaFoldDB" id="A0A9P6JN28"/>
<evidence type="ECO:0000313" key="2">
    <source>
        <dbReference type="EMBL" id="KAF9526219.1"/>
    </source>
</evidence>